<gene>
    <name evidence="1" type="ORF">SCALOS_LOCUS5088</name>
</gene>
<comment type="caution">
    <text evidence="1">The sequence shown here is derived from an EMBL/GenBank/DDBJ whole genome shotgun (WGS) entry which is preliminary data.</text>
</comment>
<name>A0ACA9LSK1_9GLOM</name>
<dbReference type="Proteomes" id="UP000789860">
    <property type="component" value="Unassembled WGS sequence"/>
</dbReference>
<evidence type="ECO:0000313" key="1">
    <source>
        <dbReference type="EMBL" id="CAG8548360.1"/>
    </source>
</evidence>
<organism evidence="1 2">
    <name type="scientific">Scutellospora calospora</name>
    <dbReference type="NCBI Taxonomy" id="85575"/>
    <lineage>
        <taxon>Eukaryota</taxon>
        <taxon>Fungi</taxon>
        <taxon>Fungi incertae sedis</taxon>
        <taxon>Mucoromycota</taxon>
        <taxon>Glomeromycotina</taxon>
        <taxon>Glomeromycetes</taxon>
        <taxon>Diversisporales</taxon>
        <taxon>Gigasporaceae</taxon>
        <taxon>Scutellospora</taxon>
    </lineage>
</organism>
<keyword evidence="2" id="KW-1185">Reference proteome</keyword>
<reference evidence="1" key="1">
    <citation type="submission" date="2021-06" db="EMBL/GenBank/DDBJ databases">
        <authorList>
            <person name="Kallberg Y."/>
            <person name="Tangrot J."/>
            <person name="Rosling A."/>
        </authorList>
    </citation>
    <scope>NUCLEOTIDE SEQUENCE</scope>
    <source>
        <strain evidence="1">AU212A</strain>
    </source>
</reference>
<accession>A0ACA9LSK1</accession>
<protein>
    <submittedName>
        <fullName evidence="1">2243_t:CDS:1</fullName>
    </submittedName>
</protein>
<evidence type="ECO:0000313" key="2">
    <source>
        <dbReference type="Proteomes" id="UP000789860"/>
    </source>
</evidence>
<proteinExistence type="predicted"/>
<feature type="non-terminal residue" evidence="1">
    <location>
        <position position="1"/>
    </location>
</feature>
<sequence length="488" mass="56176">RGEAFAQLIKEYGVMVRYHSILNQPHVLISDPKLIQQILITRSYDFPNFFLSRNLAKDLISESVSFAEGDDHKRQRKALSPSFSFANVKEMVPTFFKAAHQMKDIWLKQIGNKNEERITITELIPKIILDVIGLVGFNYEFNATTSHSELARAYHSVVNNMPHVLYVFLADYLPSVRRILPAFYKDQYWNSVQLIHGIANKLVTRLINSNVWGNDLMSVLIQTNENLPASEQLTFDEIRSQVTIILTAGHETTSVTLSWALYYLAKNSKAQDRLRKEILDVFTDRNYFPTIEEIDHLEYLECVFKETLRLAPPLPELMRSTVKDEIMNGYVIPKDTPLAIPIYAIQRDPLIWGDDAENFNPSRWLDPEIKSKISTSHYFPFSAGRRACPGNKLALLELKMILPIIIRNFKFRIVEGFTFENRTQGLSKPVPGIDLLVSKVDSGSGWRSTCDTRVRSNTTQIQNQSLNGRRRLRRRKTWSEFRAGDTCD</sequence>
<feature type="non-terminal residue" evidence="1">
    <location>
        <position position="488"/>
    </location>
</feature>
<dbReference type="EMBL" id="CAJVPM010007734">
    <property type="protein sequence ID" value="CAG8548360.1"/>
    <property type="molecule type" value="Genomic_DNA"/>
</dbReference>